<dbReference type="PANTHER" id="PTHR11717">
    <property type="entry name" value="LOW MOLECULAR WEIGHT PROTEIN TYROSINE PHOSPHATASE"/>
    <property type="match status" value="1"/>
</dbReference>
<evidence type="ECO:0000256" key="3">
    <source>
        <dbReference type="ARBA" id="ARBA00022801"/>
    </source>
</evidence>
<dbReference type="CDD" id="cd16343">
    <property type="entry name" value="LMWPTP"/>
    <property type="match status" value="1"/>
</dbReference>
<evidence type="ECO:0000313" key="7">
    <source>
        <dbReference type="EMBL" id="GEO85705.1"/>
    </source>
</evidence>
<dbReference type="Gene3D" id="3.40.50.2300">
    <property type="match status" value="1"/>
</dbReference>
<keyword evidence="4" id="KW-0904">Protein phosphatase</keyword>
<reference evidence="7 8" key="1">
    <citation type="submission" date="2019-07" db="EMBL/GenBank/DDBJ databases">
        <title>Whole genome shotgun sequence of Rhizobium naphthalenivorans NBRC 107585.</title>
        <authorList>
            <person name="Hosoyama A."/>
            <person name="Uohara A."/>
            <person name="Ohji S."/>
            <person name="Ichikawa N."/>
        </authorList>
    </citation>
    <scope>NUCLEOTIDE SEQUENCE [LARGE SCALE GENOMIC DNA]</scope>
    <source>
        <strain evidence="7 8">NBRC 107585</strain>
    </source>
</reference>
<organism evidence="7 8">
    <name type="scientific">Ciceribacter naphthalenivorans</name>
    <dbReference type="NCBI Taxonomy" id="1118451"/>
    <lineage>
        <taxon>Bacteria</taxon>
        <taxon>Pseudomonadati</taxon>
        <taxon>Pseudomonadota</taxon>
        <taxon>Alphaproteobacteria</taxon>
        <taxon>Hyphomicrobiales</taxon>
        <taxon>Rhizobiaceae</taxon>
        <taxon>Ciceribacter</taxon>
    </lineage>
</organism>
<dbReference type="Pfam" id="PF01451">
    <property type="entry name" value="LMWPc"/>
    <property type="match status" value="1"/>
</dbReference>
<evidence type="ECO:0000256" key="4">
    <source>
        <dbReference type="ARBA" id="ARBA00022912"/>
    </source>
</evidence>
<dbReference type="EC" id="3.1.3.48" evidence="2"/>
<dbReference type="Proteomes" id="UP000321717">
    <property type="component" value="Unassembled WGS sequence"/>
</dbReference>
<accession>A0A512HJU4</accession>
<dbReference type="InterPro" id="IPR017867">
    <property type="entry name" value="Tyr_phospatase_low_mol_wt"/>
</dbReference>
<proteinExistence type="inferred from homology"/>
<dbReference type="InterPro" id="IPR050438">
    <property type="entry name" value="LMW_PTPase"/>
</dbReference>
<comment type="similarity">
    <text evidence="1">Belongs to the low molecular weight phosphotyrosine protein phosphatase family.</text>
</comment>
<dbReference type="PANTHER" id="PTHR11717:SF7">
    <property type="entry name" value="LOW MOLECULAR WEIGHT PHOSPHOTYROSINE PROTEIN PHOSPHATASE"/>
    <property type="match status" value="1"/>
</dbReference>
<protein>
    <recommendedName>
        <fullName evidence="2">protein-tyrosine-phosphatase</fullName>
        <ecNumber evidence="2">3.1.3.48</ecNumber>
    </recommendedName>
</protein>
<dbReference type="AlphaFoldDB" id="A0A512HJU4"/>
<dbReference type="InterPro" id="IPR023485">
    <property type="entry name" value="Ptyr_pPase"/>
</dbReference>
<dbReference type="InterPro" id="IPR036196">
    <property type="entry name" value="Ptyr_pPase_sf"/>
</dbReference>
<dbReference type="EMBL" id="BJZP01000012">
    <property type="protein sequence ID" value="GEO85705.1"/>
    <property type="molecule type" value="Genomic_DNA"/>
</dbReference>
<name>A0A512HJU4_9HYPH</name>
<feature type="active site" description="Proton donor" evidence="5">
    <location>
        <position position="100"/>
    </location>
</feature>
<gene>
    <name evidence="7" type="ORF">RNA01_26370</name>
</gene>
<keyword evidence="8" id="KW-1185">Reference proteome</keyword>
<keyword evidence="3" id="KW-0378">Hydrolase</keyword>
<dbReference type="SMART" id="SM00226">
    <property type="entry name" value="LMWPc"/>
    <property type="match status" value="1"/>
</dbReference>
<evidence type="ECO:0000256" key="2">
    <source>
        <dbReference type="ARBA" id="ARBA00013064"/>
    </source>
</evidence>
<dbReference type="SUPFAM" id="SSF52788">
    <property type="entry name" value="Phosphotyrosine protein phosphatases I"/>
    <property type="match status" value="1"/>
</dbReference>
<evidence type="ECO:0000256" key="5">
    <source>
        <dbReference type="PIRSR" id="PIRSR617867-1"/>
    </source>
</evidence>
<dbReference type="PRINTS" id="PR00719">
    <property type="entry name" value="LMWPTPASE"/>
</dbReference>
<feature type="domain" description="Phosphotyrosine protein phosphatase I" evidence="6">
    <location>
        <begin position="1"/>
        <end position="126"/>
    </location>
</feature>
<sequence length="142" mass="15467">MATKAGGADAFPTDSAGTGGWHIGYPPDRRSVDVAREHGINISCLRARKVDPLDFDRFDLILAMDRSNLRHLQTMAPQEATATIALFGTYALGAETDVPDPYYGGIDGFHKVYNMLFAGCTSIIEKLEVERASWSGKTSSVR</sequence>
<evidence type="ECO:0000259" key="6">
    <source>
        <dbReference type="SMART" id="SM00226"/>
    </source>
</evidence>
<comment type="caution">
    <text evidence="7">The sequence shown here is derived from an EMBL/GenBank/DDBJ whole genome shotgun (WGS) entry which is preliminary data.</text>
</comment>
<dbReference type="GO" id="GO:0004725">
    <property type="term" value="F:protein tyrosine phosphatase activity"/>
    <property type="evidence" value="ECO:0007669"/>
    <property type="project" value="UniProtKB-EC"/>
</dbReference>
<evidence type="ECO:0000313" key="8">
    <source>
        <dbReference type="Proteomes" id="UP000321717"/>
    </source>
</evidence>
<evidence type="ECO:0000256" key="1">
    <source>
        <dbReference type="ARBA" id="ARBA00011063"/>
    </source>
</evidence>